<dbReference type="Gene3D" id="3.40.50.720">
    <property type="entry name" value="NAD(P)-binding Rossmann-like Domain"/>
    <property type="match status" value="1"/>
</dbReference>
<dbReference type="SUPFAM" id="SSF51735">
    <property type="entry name" value="NAD(P)-binding Rossmann-fold domains"/>
    <property type="match status" value="1"/>
</dbReference>
<dbReference type="RefSeq" id="WP_169454322.1">
    <property type="nucleotide sequence ID" value="NZ_CP051774.1"/>
</dbReference>
<dbReference type="AlphaFoldDB" id="A0A858RHW3"/>
<dbReference type="EMBL" id="CP051774">
    <property type="protein sequence ID" value="QJE96009.1"/>
    <property type="molecule type" value="Genomic_DNA"/>
</dbReference>
<organism evidence="2 3">
    <name type="scientific">Luteolibacter luteus</name>
    <dbReference type="NCBI Taxonomy" id="2728835"/>
    <lineage>
        <taxon>Bacteria</taxon>
        <taxon>Pseudomonadati</taxon>
        <taxon>Verrucomicrobiota</taxon>
        <taxon>Verrucomicrobiia</taxon>
        <taxon>Verrucomicrobiales</taxon>
        <taxon>Verrucomicrobiaceae</taxon>
        <taxon>Luteolibacter</taxon>
    </lineage>
</organism>
<dbReference type="PANTHER" id="PTHR43245">
    <property type="entry name" value="BIFUNCTIONAL POLYMYXIN RESISTANCE PROTEIN ARNA"/>
    <property type="match status" value="1"/>
</dbReference>
<dbReference type="KEGG" id="luo:HHL09_09510"/>
<evidence type="ECO:0000313" key="2">
    <source>
        <dbReference type="EMBL" id="QJE96009.1"/>
    </source>
</evidence>
<accession>A0A858RHW3</accession>
<dbReference type="InterPro" id="IPR036291">
    <property type="entry name" value="NAD(P)-bd_dom_sf"/>
</dbReference>
<name>A0A858RHW3_9BACT</name>
<evidence type="ECO:0000313" key="3">
    <source>
        <dbReference type="Proteomes" id="UP000501812"/>
    </source>
</evidence>
<proteinExistence type="predicted"/>
<evidence type="ECO:0000259" key="1">
    <source>
        <dbReference type="Pfam" id="PF07993"/>
    </source>
</evidence>
<dbReference type="Proteomes" id="UP000501812">
    <property type="component" value="Chromosome"/>
</dbReference>
<feature type="domain" description="Thioester reductase (TE)" evidence="1">
    <location>
        <begin position="54"/>
        <end position="208"/>
    </location>
</feature>
<sequence>MKILLTGYTGNLGPAIARELSEHEVIACVRNPEAAPKMGHVRLVQGTLMELPRSVAGEIEVIIHAAANTSFVTPLDDLRITNVEGTRSILEFSRARPRLEKIIHVSTACVCGKQSGSVPEARLPKPASFVNAYEESKWEAEELVFNSDLPTEVIRLSIVAGSETDGSVRRTGALHHTLYWLWKGLIPMMPGSPDSLVDLISTEHAAQVVAGRAVAGLQPKQVTHGCAGEAAPRLGELLDHLTTIFSKRSPAWERGSITPPMIVDAATFALFEETVAQSGDLLFRRICQDSRSFLPGLLHPRQYETTNSGTPATDWRHLAELVTGHVIDSRS</sequence>
<protein>
    <submittedName>
        <fullName evidence="2">NAD-dependent epimerase/dehydratase family protein</fullName>
    </submittedName>
</protein>
<gene>
    <name evidence="2" type="ORF">HHL09_09510</name>
</gene>
<keyword evidence="3" id="KW-1185">Reference proteome</keyword>
<dbReference type="PANTHER" id="PTHR43245:SF51">
    <property type="entry name" value="SHORT CHAIN DEHYDROGENASE_REDUCTASE FAMILY 42E, MEMBER 2"/>
    <property type="match status" value="1"/>
</dbReference>
<reference evidence="2 3" key="1">
    <citation type="submission" date="2020-04" db="EMBL/GenBank/DDBJ databases">
        <title>Luteolibacter sp. G-1-1-1 isolated from soil.</title>
        <authorList>
            <person name="Dahal R.H."/>
        </authorList>
    </citation>
    <scope>NUCLEOTIDE SEQUENCE [LARGE SCALE GENOMIC DNA]</scope>
    <source>
        <strain evidence="2 3">G-1-1-1</strain>
    </source>
</reference>
<dbReference type="InterPro" id="IPR050177">
    <property type="entry name" value="Lipid_A_modif_metabolic_enz"/>
</dbReference>
<dbReference type="InterPro" id="IPR013120">
    <property type="entry name" value="FAR_NAD-bd"/>
</dbReference>
<dbReference type="Pfam" id="PF07993">
    <property type="entry name" value="NAD_binding_4"/>
    <property type="match status" value="1"/>
</dbReference>